<dbReference type="Gene3D" id="1.10.1200.10">
    <property type="entry name" value="ACP-like"/>
    <property type="match status" value="1"/>
</dbReference>
<dbReference type="InterPro" id="IPR016039">
    <property type="entry name" value="Thiolase-like"/>
</dbReference>
<dbReference type="Gene3D" id="3.40.366.10">
    <property type="entry name" value="Malonyl-Coenzyme A Acyl Carrier Protein, domain 2"/>
    <property type="match status" value="1"/>
</dbReference>
<dbReference type="CDD" id="cd05195">
    <property type="entry name" value="enoyl_red"/>
    <property type="match status" value="1"/>
</dbReference>
<comment type="pathway">
    <text evidence="1">Antibiotic biosynthesis.</text>
</comment>
<evidence type="ECO:0000259" key="11">
    <source>
        <dbReference type="PROSITE" id="PS52004"/>
    </source>
</evidence>
<dbReference type="InterPro" id="IPR013154">
    <property type="entry name" value="ADH-like_N"/>
</dbReference>
<dbReference type="Gene3D" id="3.40.50.720">
    <property type="entry name" value="NAD(P)-binding Rossmann-like Domain"/>
    <property type="match status" value="1"/>
</dbReference>
<evidence type="ECO:0000256" key="9">
    <source>
        <dbReference type="SAM" id="MobiDB-lite"/>
    </source>
</evidence>
<dbReference type="SMART" id="SM00827">
    <property type="entry name" value="PKS_AT"/>
    <property type="match status" value="1"/>
</dbReference>
<organism evidence="13 14">
    <name type="scientific">Streptomyces rubiginosohelvolus</name>
    <dbReference type="NCBI Taxonomy" id="67362"/>
    <lineage>
        <taxon>Bacteria</taxon>
        <taxon>Bacillati</taxon>
        <taxon>Actinomycetota</taxon>
        <taxon>Actinomycetes</taxon>
        <taxon>Kitasatosporales</taxon>
        <taxon>Streptomycetaceae</taxon>
        <taxon>Streptomyces</taxon>
    </lineage>
</organism>
<dbReference type="Proteomes" id="UP000624183">
    <property type="component" value="Unassembled WGS sequence"/>
</dbReference>
<keyword evidence="3" id="KW-0597">Phosphoprotein</keyword>
<feature type="domain" description="Ketosynthase family 3 (KS3)" evidence="11">
    <location>
        <begin position="12"/>
        <end position="432"/>
    </location>
</feature>
<dbReference type="CDD" id="cd08956">
    <property type="entry name" value="KR_3_FAS_SDR_x"/>
    <property type="match status" value="1"/>
</dbReference>
<dbReference type="InterPro" id="IPR036291">
    <property type="entry name" value="NAD(P)-bd_dom_sf"/>
</dbReference>
<feature type="region of interest" description="C-terminal hotdog fold" evidence="8">
    <location>
        <begin position="1042"/>
        <end position="1175"/>
    </location>
</feature>
<evidence type="ECO:0000256" key="4">
    <source>
        <dbReference type="ARBA" id="ARBA00022679"/>
    </source>
</evidence>
<dbReference type="InterPro" id="IPR011032">
    <property type="entry name" value="GroES-like_sf"/>
</dbReference>
<name>A0ABQ3BXN3_9ACTN</name>
<dbReference type="PROSITE" id="PS52019">
    <property type="entry name" value="PKS_MFAS_DH"/>
    <property type="match status" value="1"/>
</dbReference>
<dbReference type="PROSITE" id="PS52004">
    <property type="entry name" value="KS3_2"/>
    <property type="match status" value="1"/>
</dbReference>
<dbReference type="SUPFAM" id="SSF47336">
    <property type="entry name" value="ACP-like"/>
    <property type="match status" value="1"/>
</dbReference>
<dbReference type="InterPro" id="IPR057326">
    <property type="entry name" value="KR_dom"/>
</dbReference>
<dbReference type="Pfam" id="PF00550">
    <property type="entry name" value="PP-binding"/>
    <property type="match status" value="1"/>
</dbReference>
<evidence type="ECO:0000259" key="12">
    <source>
        <dbReference type="PROSITE" id="PS52019"/>
    </source>
</evidence>
<protein>
    <submittedName>
        <fullName evidence="13">Uncharacterized protein</fullName>
    </submittedName>
</protein>
<dbReference type="EMBL" id="BMUW01000007">
    <property type="protein sequence ID" value="GGZ60800.1"/>
    <property type="molecule type" value="Genomic_DNA"/>
</dbReference>
<sequence length="2051" mass="213639">MTQEIPAPHEGQEPIAIVSMGCRYPGGVRSPEDLWRLVASGGDAISPFPGNRGWDLADADGRSSTRHGGFVHDADLFDAKFFGISPREAAGMDPQQRLLLEVAWETFERAGLDKDVLAGSDTGVFVGAMAQEYGPRLHEDNEDAGGYRITGSTTSVASGRIAYWFGLRGPALTVDTACSSSLVALHLAVQALLRGECDRALAGGVAVMPTPGMFIDFSRQGGLSPDGRCRSYSDDANGTAWSEGAGLLLLERQSDALAHGHEILALIRGSATNQDGASNGLTAPSKSAQEKVISLALDRAGLHPHTIDLVEGHGTGTELGDPIEARALAAAYGSGRTAEHPLWLGSLKSNLGHAQAAAGVGGVIKVVQAMRASVMPATLHTGTPSRHVDWGSSGLALLHEARDWNRAEDGPRRAGVSSFGISGTNAHVVLEEAVRAPAPEPTEDDAPAGGPHVWQLSAPSPDALRTQAAALGAFLTDAPDTAPEDVSRVLRSRTRFAHRGAVVADDAADLARGLGQLASGTHAPTSPGRYRSPTVLSGEARQGSAGPVFVFPGQGSQWRGMGRELMDRSEPFRRSVEACERALDPYVDWRLSDVLRGEDLDRVDVVQPALFAVMVSLARMWEAAGVRPAAVVGHSQGEIAAAYVAGVLTLDDACRIVALRSKALHSVAGSGGMVSVPLGAEATQGLLDAADGTNGKAGIAALNGPSSTVVAGGVQALEDLLAVCEAHGIDARRIEVDYASHTEAMDVLREPLAEGLAGIAPGPGTVPVYSTLTGEPIEASAMDASYWFENLRNPVRFQAAVQRLVDRRHRVFVEISPHPVLTFGLQAILEAAGVRGSVLDTVRRGSGGPGQFLTSAAAAQAVGVPVDLGPLQPPGRRVELPTYAFDRSRYWTSAPAVVPASEAGPDTGDFTLRSLELPTGATVFAARLDPARHPWLADHRVRGTALVPATAFLALLAEAGRSAGLPVVQELTLGVPLTSPEDTAADLRVLLEPADAAGHRRLTVHARPADAEAWTAHASGVLAPGSPQADTAAPAAWPPADASRIDLSDAYQRLAARGYGYGPAFAGLRGMWVRGTDIFAEVTLPDGTAEGSGATAHPALLDAALHAAVLQSGGELVVPFAWRDVTLAPSTTRDLRVRISTEGDEVTVHCADPLGRTVATVASLTMRPLAQEAAPGDLDEEGAGFALHWAPVPETPEALAPDAWAALSTPGLGAAHDFPGLDGVARPAPAVLVTALGGDGSEDTLPADVDALAGETTDLLQSWLADPGFSSARLAVLTRGAQSVVDREPVRRLASSVITGLVRSAQAEHPDAFQLIDIDDDPASLRALPHALATGEPELAVRAGALLRPRLRMPSGGTLREPDGHRAWRLDVTSKGTLDHLALLPHPEAEAPLGPREVRIEVRAAGLNFRDIAVGLGLVASEKTMGSEGSGVVVETGADVTRFAAGDQVFGVFERSLGPLAVADERMVKPLPAGWSHAQAASVPIVFITAYQCLVEVADVRPGESVLIHTATGGVGLAAIQLVRHLGGEVFATASAGKQDTLRAWGVPEDHIASSRTLDFADAFRAVTGGRGVDVVLNSLAKEAIDASLGLLAPGGRFAEMGKTDIRDIGRTEADHPGITYRAYNILGISPGRIGEVLDELIALFESGALAHLPLRTWDVHEGRTPLRMLSRAKQRGKLVLTMPRAVDPGRPALVTGGTDGLGAQVARHLVAAHGVRRLLLLSRRGPDTPGATELRAELAASGAEATVVACDVTDRAALAKVIAENPPGSVFHTAGVLADAPLTQLTPARLRAVTAPKAHGAWHLHDLTRDLDLSAFVLFSSASGVIGSPGQANYTAANTFLDALAQHRRAQGLEATSVAWGLWAEQTGMTAHLSERAVGALAGIGIAPLATDRALRLLDEALASAGSLRVPLRPALTGIRPGSRAARLFDELTGPDDAPAPTGSRDLPAEGPQETGQARQTGALPAEQPSDEAFLTLVRSHAADVLGYGDASAVGTDEGFRDLGFDSLLSVDLRNRLNAATGLRLPADVVLKNPTPRALVESMIKALGEA</sequence>
<dbReference type="InterPro" id="IPR009081">
    <property type="entry name" value="PP-bd_ACP"/>
</dbReference>
<evidence type="ECO:0000256" key="7">
    <source>
        <dbReference type="ARBA" id="ARBA00023315"/>
    </source>
</evidence>
<dbReference type="InterPro" id="IPR001227">
    <property type="entry name" value="Ac_transferase_dom_sf"/>
</dbReference>
<dbReference type="Gene3D" id="3.40.50.11460">
    <property type="match status" value="1"/>
</dbReference>
<dbReference type="Pfam" id="PF13602">
    <property type="entry name" value="ADH_zinc_N_2"/>
    <property type="match status" value="1"/>
</dbReference>
<feature type="domain" description="Carrier" evidence="10">
    <location>
        <begin position="1973"/>
        <end position="2048"/>
    </location>
</feature>
<dbReference type="Pfam" id="PF22953">
    <property type="entry name" value="SpnB_Rossmann"/>
    <property type="match status" value="1"/>
</dbReference>
<dbReference type="Pfam" id="PF08659">
    <property type="entry name" value="KR"/>
    <property type="match status" value="1"/>
</dbReference>
<evidence type="ECO:0000256" key="6">
    <source>
        <dbReference type="ARBA" id="ARBA00023268"/>
    </source>
</evidence>
<dbReference type="InterPro" id="IPR049551">
    <property type="entry name" value="PKS_DH_C"/>
</dbReference>
<gene>
    <name evidence="13" type="ORF">GCM10010328_39120</name>
</gene>
<dbReference type="SUPFAM" id="SSF52151">
    <property type="entry name" value="FabD/lysophospholipase-like"/>
    <property type="match status" value="1"/>
</dbReference>
<dbReference type="InterPro" id="IPR006162">
    <property type="entry name" value="Ppantetheine_attach_site"/>
</dbReference>
<dbReference type="InterPro" id="IPR049552">
    <property type="entry name" value="PKS_DH_N"/>
</dbReference>
<feature type="active site" description="Proton acceptor; for dehydratase activity" evidence="8">
    <location>
        <position position="939"/>
    </location>
</feature>
<dbReference type="CDD" id="cd00833">
    <property type="entry name" value="PKS"/>
    <property type="match status" value="1"/>
</dbReference>
<dbReference type="SUPFAM" id="SSF50129">
    <property type="entry name" value="GroES-like"/>
    <property type="match status" value="1"/>
</dbReference>
<dbReference type="InterPro" id="IPR032821">
    <property type="entry name" value="PKS_assoc"/>
</dbReference>
<evidence type="ECO:0000256" key="3">
    <source>
        <dbReference type="ARBA" id="ARBA00022553"/>
    </source>
</evidence>
<keyword evidence="7" id="KW-0012">Acyltransferase</keyword>
<dbReference type="InterPro" id="IPR016035">
    <property type="entry name" value="Acyl_Trfase/lysoPLipase"/>
</dbReference>
<keyword evidence="4" id="KW-0808">Transferase</keyword>
<keyword evidence="2" id="KW-0596">Phosphopantetheine</keyword>
<dbReference type="Pfam" id="PF00698">
    <property type="entry name" value="Acyl_transf_1"/>
    <property type="match status" value="1"/>
</dbReference>
<proteinExistence type="predicted"/>
<dbReference type="PROSITE" id="PS00606">
    <property type="entry name" value="KS3_1"/>
    <property type="match status" value="1"/>
</dbReference>
<dbReference type="Gene3D" id="3.90.180.10">
    <property type="entry name" value="Medium-chain alcohol dehydrogenases, catalytic domain"/>
    <property type="match status" value="1"/>
</dbReference>
<dbReference type="Pfam" id="PF08240">
    <property type="entry name" value="ADH_N"/>
    <property type="match status" value="1"/>
</dbReference>
<dbReference type="Pfam" id="PF16197">
    <property type="entry name" value="KAsynt_C_assoc"/>
    <property type="match status" value="1"/>
</dbReference>
<evidence type="ECO:0000256" key="2">
    <source>
        <dbReference type="ARBA" id="ARBA00022450"/>
    </source>
</evidence>
<dbReference type="InterPro" id="IPR020806">
    <property type="entry name" value="PKS_PP-bd"/>
</dbReference>
<evidence type="ECO:0000256" key="1">
    <source>
        <dbReference type="ARBA" id="ARBA00004792"/>
    </source>
</evidence>
<dbReference type="SMART" id="SM00829">
    <property type="entry name" value="PKS_ER"/>
    <property type="match status" value="1"/>
</dbReference>
<dbReference type="InterPro" id="IPR016036">
    <property type="entry name" value="Malonyl_transacylase_ACP-bd"/>
</dbReference>
<keyword evidence="5" id="KW-0045">Antibiotic biosynthesis</keyword>
<dbReference type="InterPro" id="IPR055123">
    <property type="entry name" value="SpnB-like_Rossmann"/>
</dbReference>
<evidence type="ECO:0000313" key="14">
    <source>
        <dbReference type="Proteomes" id="UP000624183"/>
    </source>
</evidence>
<dbReference type="SUPFAM" id="SSF55048">
    <property type="entry name" value="Probable ACP-binding domain of malonyl-CoA ACP transacylase"/>
    <property type="match status" value="1"/>
</dbReference>
<dbReference type="SMART" id="SM00826">
    <property type="entry name" value="PKS_DH"/>
    <property type="match status" value="1"/>
</dbReference>
<dbReference type="PANTHER" id="PTHR43775">
    <property type="entry name" value="FATTY ACID SYNTHASE"/>
    <property type="match status" value="1"/>
</dbReference>
<dbReference type="Pfam" id="PF14765">
    <property type="entry name" value="PS-DH"/>
    <property type="match status" value="1"/>
</dbReference>
<dbReference type="InterPro" id="IPR013968">
    <property type="entry name" value="PKS_KR"/>
</dbReference>
<evidence type="ECO:0000256" key="5">
    <source>
        <dbReference type="ARBA" id="ARBA00023194"/>
    </source>
</evidence>
<dbReference type="PANTHER" id="PTHR43775:SF51">
    <property type="entry name" value="INACTIVE PHENOLPHTHIOCEROL SYNTHESIS POLYKETIDE SYNTHASE TYPE I PKS1-RELATED"/>
    <property type="match status" value="1"/>
</dbReference>
<evidence type="ECO:0000259" key="10">
    <source>
        <dbReference type="PROSITE" id="PS50075"/>
    </source>
</evidence>
<dbReference type="InterPro" id="IPR036736">
    <property type="entry name" value="ACP-like_sf"/>
</dbReference>
<dbReference type="InterPro" id="IPR014030">
    <property type="entry name" value="Ketoacyl_synth_N"/>
</dbReference>
<keyword evidence="6" id="KW-0511">Multifunctional enzyme</keyword>
<dbReference type="InterPro" id="IPR014043">
    <property type="entry name" value="Acyl_transferase_dom"/>
</dbReference>
<feature type="region of interest" description="Disordered" evidence="9">
    <location>
        <begin position="1932"/>
        <end position="1968"/>
    </location>
</feature>
<feature type="active site" description="Proton donor; for dehydratase activity" evidence="8">
    <location>
        <position position="1102"/>
    </location>
</feature>
<dbReference type="PROSITE" id="PS50075">
    <property type="entry name" value="CARRIER"/>
    <property type="match status" value="1"/>
</dbReference>
<evidence type="ECO:0000313" key="13">
    <source>
        <dbReference type="EMBL" id="GGZ60800.1"/>
    </source>
</evidence>
<dbReference type="SUPFAM" id="SSF53901">
    <property type="entry name" value="Thiolase-like"/>
    <property type="match status" value="1"/>
</dbReference>
<dbReference type="InterPro" id="IPR050091">
    <property type="entry name" value="PKS_NRPS_Biosynth_Enz"/>
</dbReference>
<dbReference type="Gene3D" id="3.40.47.10">
    <property type="match status" value="1"/>
</dbReference>
<comment type="caution">
    <text evidence="13">The sequence shown here is derived from an EMBL/GenBank/DDBJ whole genome shotgun (WGS) entry which is preliminary data.</text>
</comment>
<dbReference type="InterPro" id="IPR020807">
    <property type="entry name" value="PKS_DH"/>
</dbReference>
<dbReference type="Pfam" id="PF21089">
    <property type="entry name" value="PKS_DH_N"/>
    <property type="match status" value="1"/>
</dbReference>
<dbReference type="InterPro" id="IPR018201">
    <property type="entry name" value="Ketoacyl_synth_AS"/>
</dbReference>
<feature type="domain" description="PKS/mFAS DH" evidence="12">
    <location>
        <begin position="904"/>
        <end position="1175"/>
    </location>
</feature>
<dbReference type="InterPro" id="IPR042104">
    <property type="entry name" value="PKS_dehydratase_sf"/>
</dbReference>
<dbReference type="Gene3D" id="3.30.70.3290">
    <property type="match status" value="1"/>
</dbReference>
<dbReference type="InterPro" id="IPR014031">
    <property type="entry name" value="Ketoacyl_synth_C"/>
</dbReference>
<evidence type="ECO:0000256" key="8">
    <source>
        <dbReference type="PROSITE-ProRule" id="PRU01363"/>
    </source>
</evidence>
<dbReference type="Pfam" id="PF00109">
    <property type="entry name" value="ketoacyl-synt"/>
    <property type="match status" value="1"/>
</dbReference>
<reference evidence="14" key="1">
    <citation type="journal article" date="2019" name="Int. J. Syst. Evol. Microbiol.">
        <title>The Global Catalogue of Microorganisms (GCM) 10K type strain sequencing project: providing services to taxonomists for standard genome sequencing and annotation.</title>
        <authorList>
            <consortium name="The Broad Institute Genomics Platform"/>
            <consortium name="The Broad Institute Genome Sequencing Center for Infectious Disease"/>
            <person name="Wu L."/>
            <person name="Ma J."/>
        </authorList>
    </citation>
    <scope>NUCLEOTIDE SEQUENCE [LARGE SCALE GENOMIC DNA]</scope>
    <source>
        <strain evidence="14">JCM 4602</strain>
    </source>
</reference>
<keyword evidence="14" id="KW-1185">Reference proteome</keyword>
<dbReference type="Pfam" id="PF02801">
    <property type="entry name" value="Ketoacyl-synt_C"/>
    <property type="match status" value="1"/>
</dbReference>
<accession>A0ABQ3BXN3</accession>
<dbReference type="InterPro" id="IPR049900">
    <property type="entry name" value="PKS_mFAS_DH"/>
</dbReference>
<dbReference type="SMART" id="SM00822">
    <property type="entry name" value="PKS_KR"/>
    <property type="match status" value="1"/>
</dbReference>
<feature type="region of interest" description="N-terminal hotdog fold" evidence="8">
    <location>
        <begin position="904"/>
        <end position="1029"/>
    </location>
</feature>
<dbReference type="SUPFAM" id="SSF51735">
    <property type="entry name" value="NAD(P)-binding Rossmann-fold domains"/>
    <property type="match status" value="3"/>
</dbReference>
<dbReference type="InterPro" id="IPR020843">
    <property type="entry name" value="ER"/>
</dbReference>
<dbReference type="Gene3D" id="3.10.129.110">
    <property type="entry name" value="Polyketide synthase dehydratase"/>
    <property type="match status" value="1"/>
</dbReference>
<dbReference type="InterPro" id="IPR020841">
    <property type="entry name" value="PKS_Beta-ketoAc_synthase_dom"/>
</dbReference>
<dbReference type="SMART" id="SM00823">
    <property type="entry name" value="PKS_PP"/>
    <property type="match status" value="1"/>
</dbReference>
<dbReference type="PROSITE" id="PS00012">
    <property type="entry name" value="PHOSPHOPANTETHEINE"/>
    <property type="match status" value="1"/>
</dbReference>
<dbReference type="SMART" id="SM00825">
    <property type="entry name" value="PKS_KS"/>
    <property type="match status" value="1"/>
</dbReference>